<dbReference type="EMBL" id="CAIE01000017">
    <property type="protein sequence ID" value="CCH17092.1"/>
    <property type="molecule type" value="Genomic_DNA"/>
</dbReference>
<accession>I0KZU5</accession>
<name>I0KZU5_9ACTN</name>
<reference evidence="3" key="1">
    <citation type="journal article" date="2012" name="J. Bacteriol.">
        <title>Genome Sequence of Micromonospora lupini Lupac 08, Isolated from Root Nodules of Lupinus angustifolius.</title>
        <authorList>
            <person name="Alonso-Vega P."/>
            <person name="Normand P."/>
            <person name="Bacigalupe R."/>
            <person name="Pujic P."/>
            <person name="Lajus A."/>
            <person name="Vallenet D."/>
            <person name="Carro L."/>
            <person name="Coll P."/>
            <person name="Trujillo M.E."/>
        </authorList>
    </citation>
    <scope>NUCLEOTIDE SEQUENCE [LARGE SCALE GENOMIC DNA]</scope>
    <source>
        <strain evidence="3">Lupac 08</strain>
    </source>
</reference>
<dbReference type="STRING" id="1150864.MILUP08_42011"/>
<evidence type="ECO:0000313" key="3">
    <source>
        <dbReference type="Proteomes" id="UP000003448"/>
    </source>
</evidence>
<proteinExistence type="predicted"/>
<organism evidence="2 3">
    <name type="scientific">Micromonospora lupini str. Lupac 08</name>
    <dbReference type="NCBI Taxonomy" id="1150864"/>
    <lineage>
        <taxon>Bacteria</taxon>
        <taxon>Bacillati</taxon>
        <taxon>Actinomycetota</taxon>
        <taxon>Actinomycetes</taxon>
        <taxon>Micromonosporales</taxon>
        <taxon>Micromonosporaceae</taxon>
        <taxon>Micromonospora</taxon>
    </lineage>
</organism>
<evidence type="ECO:0000256" key="1">
    <source>
        <dbReference type="SAM" id="MobiDB-lite"/>
    </source>
</evidence>
<comment type="caution">
    <text evidence="2">The sequence shown here is derived from an EMBL/GenBank/DDBJ whole genome shotgun (WGS) entry which is preliminary data.</text>
</comment>
<sequence>MSGRRHRSTTPEGSWRETCSASLDGRHRHLRRSIEGEMTRRREPGAPVSGCDTLLRGANGRHC</sequence>
<protein>
    <submittedName>
        <fullName evidence="2">Uncharacterized protein</fullName>
    </submittedName>
</protein>
<feature type="compositionally biased region" description="Basic and acidic residues" evidence="1">
    <location>
        <begin position="32"/>
        <end position="44"/>
    </location>
</feature>
<keyword evidence="3" id="KW-1185">Reference proteome</keyword>
<evidence type="ECO:0000313" key="2">
    <source>
        <dbReference type="EMBL" id="CCH17092.1"/>
    </source>
</evidence>
<dbReference type="AlphaFoldDB" id="I0KZU5"/>
<dbReference type="Proteomes" id="UP000003448">
    <property type="component" value="Unassembled WGS sequence"/>
</dbReference>
<gene>
    <name evidence="2" type="ORF">MILUP08_42011</name>
</gene>
<feature type="region of interest" description="Disordered" evidence="1">
    <location>
        <begin position="1"/>
        <end position="63"/>
    </location>
</feature>